<dbReference type="AlphaFoldDB" id="A0ABD0LWF7"/>
<evidence type="ECO:0000313" key="1">
    <source>
        <dbReference type="EMBL" id="KAK7503490.1"/>
    </source>
</evidence>
<comment type="caution">
    <text evidence="1">The sequence shown here is derived from an EMBL/GenBank/DDBJ whole genome shotgun (WGS) entry which is preliminary data.</text>
</comment>
<keyword evidence="2" id="KW-1185">Reference proteome</keyword>
<reference evidence="1 2" key="1">
    <citation type="journal article" date="2023" name="Sci. Data">
        <title>Genome assembly of the Korean intertidal mud-creeper Batillaria attramentaria.</title>
        <authorList>
            <person name="Patra A.K."/>
            <person name="Ho P.T."/>
            <person name="Jun S."/>
            <person name="Lee S.J."/>
            <person name="Kim Y."/>
            <person name="Won Y.J."/>
        </authorList>
    </citation>
    <scope>NUCLEOTIDE SEQUENCE [LARGE SCALE GENOMIC DNA]</scope>
    <source>
        <strain evidence="1">Wonlab-2016</strain>
    </source>
</reference>
<protein>
    <submittedName>
        <fullName evidence="1">Uncharacterized protein</fullName>
    </submittedName>
</protein>
<sequence>MAMQNTDSVVTEQVQGSVLRCCVKQCYFRFHQFLKLSFKHKIEYSTSRLSVQASFGKSQFKMQPSYGEVTLVLHLGHVLVCARWNWTDSFLISSMKRQDKEQLDQSALR</sequence>
<name>A0ABD0LWF7_9CAEN</name>
<dbReference type="Proteomes" id="UP001519460">
    <property type="component" value="Unassembled WGS sequence"/>
</dbReference>
<evidence type="ECO:0000313" key="2">
    <source>
        <dbReference type="Proteomes" id="UP001519460"/>
    </source>
</evidence>
<gene>
    <name evidence="1" type="ORF">BaRGS_00005411</name>
</gene>
<dbReference type="EMBL" id="JACVVK020000020">
    <property type="protein sequence ID" value="KAK7503490.1"/>
    <property type="molecule type" value="Genomic_DNA"/>
</dbReference>
<proteinExistence type="predicted"/>
<organism evidence="1 2">
    <name type="scientific">Batillaria attramentaria</name>
    <dbReference type="NCBI Taxonomy" id="370345"/>
    <lineage>
        <taxon>Eukaryota</taxon>
        <taxon>Metazoa</taxon>
        <taxon>Spiralia</taxon>
        <taxon>Lophotrochozoa</taxon>
        <taxon>Mollusca</taxon>
        <taxon>Gastropoda</taxon>
        <taxon>Caenogastropoda</taxon>
        <taxon>Sorbeoconcha</taxon>
        <taxon>Cerithioidea</taxon>
        <taxon>Batillariidae</taxon>
        <taxon>Batillaria</taxon>
    </lineage>
</organism>
<accession>A0ABD0LWF7</accession>